<feature type="transmembrane region" description="Helical" evidence="18">
    <location>
        <begin position="199"/>
        <end position="225"/>
    </location>
</feature>
<comment type="subcellular location">
    <subcellularLocation>
        <location evidence="2">Cytoplasmic vesicle membrane</location>
        <topology evidence="2">Single-pass type I membrane protein</topology>
    </subcellularLocation>
    <subcellularLocation>
        <location evidence="3">Golgi apparatus membrane</location>
    </subcellularLocation>
    <subcellularLocation>
        <location evidence="1">Mitochondrion membrane</location>
        <topology evidence="1">Single-pass membrane protein</topology>
    </subcellularLocation>
    <subcellularLocation>
        <location evidence="4">Preautophagosomal structure membrane</location>
        <topology evidence="4">Single-pass type I membrane protein</topology>
    </subcellularLocation>
</comment>
<dbReference type="PANTHER" id="PTHR15071:SF0">
    <property type="entry name" value="MANNOSE 6-PHOSPHATE RECEPTOR-LIKE PROTEIN 1"/>
    <property type="match status" value="1"/>
</dbReference>
<evidence type="ECO:0000256" key="11">
    <source>
        <dbReference type="ARBA" id="ARBA00022989"/>
    </source>
</evidence>
<keyword evidence="17" id="KW-0968">Cytoplasmic vesicle</keyword>
<evidence type="ECO:0000256" key="10">
    <source>
        <dbReference type="ARBA" id="ARBA00022927"/>
    </source>
</evidence>
<dbReference type="PANTHER" id="PTHR15071">
    <property type="entry name" value="MANNOSE-6-PHOSPHATE RECEPTOR FAMILY MEMBER"/>
    <property type="match status" value="1"/>
</dbReference>
<evidence type="ECO:0000256" key="8">
    <source>
        <dbReference type="ARBA" id="ARBA00022692"/>
    </source>
</evidence>
<evidence type="ECO:0000256" key="13">
    <source>
        <dbReference type="ARBA" id="ARBA00023034"/>
    </source>
</evidence>
<dbReference type="InterPro" id="IPR018939">
    <property type="entry name" value="Autophagy-rel_prot_27"/>
</dbReference>
<dbReference type="Gene3D" id="2.70.130.10">
    <property type="entry name" value="Mannose-6-phosphate receptor binding domain"/>
    <property type="match status" value="1"/>
</dbReference>
<evidence type="ECO:0000256" key="5">
    <source>
        <dbReference type="ARBA" id="ARBA00005363"/>
    </source>
</evidence>
<evidence type="ECO:0000256" key="16">
    <source>
        <dbReference type="ARBA" id="ARBA00023157"/>
    </source>
</evidence>
<dbReference type="GO" id="GO:0000139">
    <property type="term" value="C:Golgi membrane"/>
    <property type="evidence" value="ECO:0007669"/>
    <property type="project" value="UniProtKB-SubCell"/>
</dbReference>
<dbReference type="Pfam" id="PF09451">
    <property type="entry name" value="ATG27"/>
    <property type="match status" value="1"/>
</dbReference>
<dbReference type="PROSITE" id="PS51914">
    <property type="entry name" value="MRH"/>
    <property type="match status" value="1"/>
</dbReference>
<evidence type="ECO:0000256" key="7">
    <source>
        <dbReference type="ARBA" id="ARBA00022448"/>
    </source>
</evidence>
<dbReference type="EnsemblMetazoa" id="XM_011405223.2">
    <property type="protein sequence ID" value="XP_011403525.2"/>
    <property type="gene ID" value="LOC105312511"/>
</dbReference>
<evidence type="ECO:0000256" key="15">
    <source>
        <dbReference type="ARBA" id="ARBA00023136"/>
    </source>
</evidence>
<keyword evidence="11 18" id="KW-1133">Transmembrane helix</keyword>
<comment type="similarity">
    <text evidence="5">Belongs to the ATG27 family.</text>
</comment>
<gene>
    <name evidence="20" type="primary">105312511</name>
</gene>
<organism evidence="20">
    <name type="scientific">Amphimedon queenslandica</name>
    <name type="common">Sponge</name>
    <dbReference type="NCBI Taxonomy" id="400682"/>
    <lineage>
        <taxon>Eukaryota</taxon>
        <taxon>Metazoa</taxon>
        <taxon>Porifera</taxon>
        <taxon>Demospongiae</taxon>
        <taxon>Heteroscleromorpha</taxon>
        <taxon>Haplosclerida</taxon>
        <taxon>Niphatidae</taxon>
        <taxon>Amphimedon</taxon>
    </lineage>
</organism>
<evidence type="ECO:0000256" key="12">
    <source>
        <dbReference type="ARBA" id="ARBA00023006"/>
    </source>
</evidence>
<dbReference type="InterPro" id="IPR044865">
    <property type="entry name" value="MRH_dom"/>
</dbReference>
<dbReference type="Proteomes" id="UP000007879">
    <property type="component" value="Unassembled WGS sequence"/>
</dbReference>
<evidence type="ECO:0000259" key="19">
    <source>
        <dbReference type="PROSITE" id="PS51914"/>
    </source>
</evidence>
<keyword evidence="16" id="KW-1015">Disulfide bond</keyword>
<evidence type="ECO:0000256" key="14">
    <source>
        <dbReference type="ARBA" id="ARBA00023128"/>
    </source>
</evidence>
<evidence type="ECO:0000256" key="18">
    <source>
        <dbReference type="SAM" id="Phobius"/>
    </source>
</evidence>
<evidence type="ECO:0000313" key="21">
    <source>
        <dbReference type="Proteomes" id="UP000007879"/>
    </source>
</evidence>
<evidence type="ECO:0000256" key="3">
    <source>
        <dbReference type="ARBA" id="ARBA00004394"/>
    </source>
</evidence>
<dbReference type="AlphaFoldDB" id="A0A1X7V239"/>
<feature type="domain" description="MRH" evidence="19">
    <location>
        <begin position="51"/>
        <end position="196"/>
    </location>
</feature>
<keyword evidence="14" id="KW-0496">Mitochondrion</keyword>
<dbReference type="InterPro" id="IPR009011">
    <property type="entry name" value="Man6P_isomerase_rcpt-bd_dom_sf"/>
</dbReference>
<evidence type="ECO:0000256" key="9">
    <source>
        <dbReference type="ARBA" id="ARBA00022729"/>
    </source>
</evidence>
<dbReference type="SUPFAM" id="SSF50911">
    <property type="entry name" value="Mannose 6-phosphate receptor domain"/>
    <property type="match status" value="1"/>
</dbReference>
<keyword evidence="15 18" id="KW-0472">Membrane</keyword>
<dbReference type="GO" id="GO:0010008">
    <property type="term" value="C:endosome membrane"/>
    <property type="evidence" value="ECO:0007669"/>
    <property type="project" value="UniProtKB-SubCell"/>
</dbReference>
<evidence type="ECO:0000256" key="6">
    <source>
        <dbReference type="ARBA" id="ARBA00013776"/>
    </source>
</evidence>
<evidence type="ECO:0000256" key="4">
    <source>
        <dbReference type="ARBA" id="ARBA00004472"/>
    </source>
</evidence>
<keyword evidence="21" id="KW-1185">Reference proteome</keyword>
<dbReference type="OrthoDB" id="29460at2759"/>
<evidence type="ECO:0000313" key="20">
    <source>
        <dbReference type="EnsemblMetazoa" id="Aqu2.1.33627_001"/>
    </source>
</evidence>
<accession>A0A1X7V239</accession>
<keyword evidence="7" id="KW-0813">Transport</keyword>
<evidence type="ECO:0000256" key="17">
    <source>
        <dbReference type="ARBA" id="ARBA00023329"/>
    </source>
</evidence>
<dbReference type="InParanoid" id="A0A1X7V239"/>
<protein>
    <recommendedName>
        <fullName evidence="6">Autophagy-related protein 27</fullName>
    </recommendedName>
</protein>
<evidence type="ECO:0000256" key="1">
    <source>
        <dbReference type="ARBA" id="ARBA00004304"/>
    </source>
</evidence>
<keyword evidence="13" id="KW-0333">Golgi apparatus</keyword>
<evidence type="ECO:0000256" key="2">
    <source>
        <dbReference type="ARBA" id="ARBA00004358"/>
    </source>
</evidence>
<keyword evidence="12" id="KW-0072">Autophagy</keyword>
<dbReference type="KEGG" id="aqu:105312511"/>
<keyword evidence="8 18" id="KW-0812">Transmembrane</keyword>
<reference evidence="20" key="2">
    <citation type="submission" date="2017-05" db="UniProtKB">
        <authorList>
            <consortium name="EnsemblMetazoa"/>
        </authorList>
    </citation>
    <scope>IDENTIFICATION</scope>
</reference>
<sequence>MMNKIIFTTTPIIKARLRRFSYRKARMQLQAHILILLCFVSTLIVLHVDATDCDVSSSCIARCKDKSFNLKRILGSKTKTIQDTDESNGVYYFLVDLCKGVSCSDVPKAAICQKKQNGTSAFSLGPLSSGLVTLSNTSDFTVTYNGYTQGDGNLRVAIINFIHGKKSDFKYEREESGGVSTINYYFSVGYTDESAPVGYVGWGIIAFALIAFAIYFIVGIIYMYFAKGARGIEVIPHLNYWKSLPSLIIEGCLFVVSPCRRKLKGGGEYEKI</sequence>
<proteinExistence type="inferred from homology"/>
<dbReference type="EnsemblMetazoa" id="Aqu2.1.33627_001">
    <property type="protein sequence ID" value="Aqu2.1.33627_001"/>
    <property type="gene ID" value="Aqu2.1.33627"/>
</dbReference>
<keyword evidence="10" id="KW-0653">Protein transport</keyword>
<reference evidence="21" key="1">
    <citation type="journal article" date="2010" name="Nature">
        <title>The Amphimedon queenslandica genome and the evolution of animal complexity.</title>
        <authorList>
            <person name="Srivastava M."/>
            <person name="Simakov O."/>
            <person name="Chapman J."/>
            <person name="Fahey B."/>
            <person name="Gauthier M.E."/>
            <person name="Mitros T."/>
            <person name="Richards G.S."/>
            <person name="Conaco C."/>
            <person name="Dacre M."/>
            <person name="Hellsten U."/>
            <person name="Larroux C."/>
            <person name="Putnam N.H."/>
            <person name="Stanke M."/>
            <person name="Adamska M."/>
            <person name="Darling A."/>
            <person name="Degnan S.M."/>
            <person name="Oakley T.H."/>
            <person name="Plachetzki D.C."/>
            <person name="Zhai Y."/>
            <person name="Adamski M."/>
            <person name="Calcino A."/>
            <person name="Cummins S.F."/>
            <person name="Goodstein D.M."/>
            <person name="Harris C."/>
            <person name="Jackson D.J."/>
            <person name="Leys S.P."/>
            <person name="Shu S."/>
            <person name="Woodcroft B.J."/>
            <person name="Vervoort M."/>
            <person name="Kosik K.S."/>
            <person name="Manning G."/>
            <person name="Degnan B.M."/>
            <person name="Rokhsar D.S."/>
        </authorList>
    </citation>
    <scope>NUCLEOTIDE SEQUENCE [LARGE SCALE GENOMIC DNA]</scope>
</reference>
<name>A0A1X7V239_AMPQE</name>
<keyword evidence="9" id="KW-0732">Signal</keyword>